<evidence type="ECO:0000313" key="2">
    <source>
        <dbReference type="EMBL" id="TDK30850.1"/>
    </source>
</evidence>
<dbReference type="OrthoDB" id="5973914at2"/>
<reference evidence="2 3" key="1">
    <citation type="submission" date="2019-03" db="EMBL/GenBank/DDBJ databases">
        <title>Luteimonas zhaokaii sp.nov., isolated from the rectal contents of Plateau pika in Yushu, Qinghai Province, China.</title>
        <authorList>
            <person name="Zhang G."/>
        </authorList>
    </citation>
    <scope>NUCLEOTIDE SEQUENCE [LARGE SCALE GENOMIC DNA]</scope>
    <source>
        <strain evidence="2 3">THG-MD21</strain>
    </source>
</reference>
<evidence type="ECO:0000256" key="1">
    <source>
        <dbReference type="SAM" id="SignalP"/>
    </source>
</evidence>
<dbReference type="AlphaFoldDB" id="A0A4R5U8N4"/>
<evidence type="ECO:0000313" key="3">
    <source>
        <dbReference type="Proteomes" id="UP000295543"/>
    </source>
</evidence>
<comment type="caution">
    <text evidence="2">The sequence shown here is derived from an EMBL/GenBank/DDBJ whole genome shotgun (WGS) entry which is preliminary data.</text>
</comment>
<keyword evidence="1" id="KW-0732">Signal</keyword>
<accession>A0A4R5U8N4</accession>
<feature type="chain" id="PRO_5020941164" evidence="1">
    <location>
        <begin position="22"/>
        <end position="204"/>
    </location>
</feature>
<gene>
    <name evidence="2" type="ORF">E2F49_10950</name>
</gene>
<proteinExistence type="predicted"/>
<dbReference type="EMBL" id="SMTG01000004">
    <property type="protein sequence ID" value="TDK30850.1"/>
    <property type="molecule type" value="Genomic_DNA"/>
</dbReference>
<feature type="signal peptide" evidence="1">
    <location>
        <begin position="1"/>
        <end position="21"/>
    </location>
</feature>
<protein>
    <submittedName>
        <fullName evidence="2">Uncharacterized protein</fullName>
    </submittedName>
</protein>
<sequence length="204" mass="21977">MRRLFATSLLLAACAAPGLSAAQQYEIDLSRIDPAAVLSTGGDVLRRASTPSIDALFQAVLQSSRDPRESRALCALFEPDARRDLAAFQRTVDTLGPASRNRFANAFTDLAMSGLQGQPQAYDPAMAQQVLRAAAVTATLLHDGFMLGLTATGTDDASRQARCSSFRQMVDVLKDRPQRERVLATRWLLSEGLTLVADGQPAAR</sequence>
<dbReference type="RefSeq" id="WP_133393907.1">
    <property type="nucleotide sequence ID" value="NZ_SMTG01000004.1"/>
</dbReference>
<organism evidence="2 3">
    <name type="scientific">Luteimonas terrae</name>
    <dbReference type="NCBI Taxonomy" id="1530191"/>
    <lineage>
        <taxon>Bacteria</taxon>
        <taxon>Pseudomonadati</taxon>
        <taxon>Pseudomonadota</taxon>
        <taxon>Gammaproteobacteria</taxon>
        <taxon>Lysobacterales</taxon>
        <taxon>Lysobacteraceae</taxon>
        <taxon>Luteimonas</taxon>
    </lineage>
</organism>
<dbReference type="Proteomes" id="UP000295543">
    <property type="component" value="Unassembled WGS sequence"/>
</dbReference>
<keyword evidence="3" id="KW-1185">Reference proteome</keyword>
<name>A0A4R5U8N4_9GAMM</name>